<dbReference type="InterPro" id="IPR054728">
    <property type="entry name" value="RsmB-like_ferredoxin"/>
</dbReference>
<sequence>MAQSTNTRDLVLEILLQITRDGEYSHIALKNALDQYQYLKKQDRAFITRVVNGTLERMIELDYIIDQFSKVKVNKMKPVIRTILRSAVYQLKYMDSVPASAACNEAVKLAVNRGFGSLRGFVNGVLRNIARNLSDVKGPPKKERLRALSVQYSLPEWILKEWLLEYEEETVCAMAEEFLNERPLTVRFNPDRISKEELLKMLKAEGVSVREVEGISCALYLSDVDYLMKLESFKKGYYQVQDKSSMQVAMWASPKEGDYIIDVCAAPGGKAIHLAEMLRGTGHVEARDLTEYKVGLIWDNIRRSGMTNIEAVQRDARVRDEASVGKADIVIADLPCSGLGVLGRKPDLKYKMTQETQRELVKLQQEILSVTAEYVKAGGTLIYSTCTIHREENERNARWFERQFPQFHMLRECQNLPNRSLGDGFYIAMFRRT</sequence>
<evidence type="ECO:0000256" key="7">
    <source>
        <dbReference type="ARBA" id="ARBA00022679"/>
    </source>
</evidence>
<feature type="binding site" evidence="13">
    <location>
        <begin position="264"/>
        <end position="270"/>
    </location>
    <ligand>
        <name>S-adenosyl-L-methionine</name>
        <dbReference type="ChEBI" id="CHEBI:59789"/>
    </ligand>
</feature>
<dbReference type="GO" id="GO:0005737">
    <property type="term" value="C:cytoplasm"/>
    <property type="evidence" value="ECO:0007669"/>
    <property type="project" value="UniProtKB-SubCell"/>
</dbReference>
<keyword evidence="5" id="KW-0698">rRNA processing</keyword>
<keyword evidence="7 13" id="KW-0808">Transferase</keyword>
<dbReference type="EMBL" id="WUQX01000001">
    <property type="protein sequence ID" value="MXP77565.1"/>
    <property type="molecule type" value="Genomic_DNA"/>
</dbReference>
<comment type="function">
    <text evidence="1">Specifically methylates the cytosine at position 967 (m5C967) of 16S rRNA.</text>
</comment>
<feature type="active site" description="Nucleophile" evidence="13">
    <location>
        <position position="386"/>
    </location>
</feature>
<gene>
    <name evidence="15" type="primary">rsmB</name>
    <name evidence="15" type="ORF">GN277_20085</name>
</gene>
<dbReference type="Proteomes" id="UP000460412">
    <property type="component" value="Unassembled WGS sequence"/>
</dbReference>
<dbReference type="EC" id="2.1.1.176" evidence="3"/>
<dbReference type="InterPro" id="IPR006027">
    <property type="entry name" value="NusB_RsmB_TIM44"/>
</dbReference>
<comment type="catalytic activity">
    <reaction evidence="12">
        <text>cytidine(967) in 16S rRNA + S-adenosyl-L-methionine = 5-methylcytidine(967) in 16S rRNA + S-adenosyl-L-homocysteine + H(+)</text>
        <dbReference type="Rhea" id="RHEA:42748"/>
        <dbReference type="Rhea" id="RHEA-COMP:10219"/>
        <dbReference type="Rhea" id="RHEA-COMP:10220"/>
        <dbReference type="ChEBI" id="CHEBI:15378"/>
        <dbReference type="ChEBI" id="CHEBI:57856"/>
        <dbReference type="ChEBI" id="CHEBI:59789"/>
        <dbReference type="ChEBI" id="CHEBI:74483"/>
        <dbReference type="ChEBI" id="CHEBI:82748"/>
        <dbReference type="EC" id="2.1.1.176"/>
    </reaction>
</comment>
<evidence type="ECO:0000256" key="11">
    <source>
        <dbReference type="ARBA" id="ARBA00031088"/>
    </source>
</evidence>
<dbReference type="InterPro" id="IPR023267">
    <property type="entry name" value="RCMT"/>
</dbReference>
<dbReference type="PROSITE" id="PS51686">
    <property type="entry name" value="SAM_MT_RSMB_NOP"/>
    <property type="match status" value="1"/>
</dbReference>
<dbReference type="GO" id="GO:0003723">
    <property type="term" value="F:RNA binding"/>
    <property type="evidence" value="ECO:0007669"/>
    <property type="project" value="UniProtKB-UniRule"/>
</dbReference>
<evidence type="ECO:0000259" key="14">
    <source>
        <dbReference type="PROSITE" id="PS51686"/>
    </source>
</evidence>
<feature type="binding site" evidence="13">
    <location>
        <position position="288"/>
    </location>
    <ligand>
        <name>S-adenosyl-L-methionine</name>
        <dbReference type="ChEBI" id="CHEBI:59789"/>
    </ligand>
</feature>
<dbReference type="CDD" id="cd02440">
    <property type="entry name" value="AdoMet_MTases"/>
    <property type="match status" value="1"/>
</dbReference>
<keyword evidence="9 13" id="KW-0694">RNA-binding</keyword>
<organism evidence="15 16">
    <name type="scientific">Sporofaciens musculi</name>
    <dbReference type="NCBI Taxonomy" id="2681861"/>
    <lineage>
        <taxon>Bacteria</taxon>
        <taxon>Bacillati</taxon>
        <taxon>Bacillota</taxon>
        <taxon>Clostridia</taxon>
        <taxon>Lachnospirales</taxon>
        <taxon>Lachnospiraceae</taxon>
        <taxon>Sporofaciens</taxon>
    </lineage>
</organism>
<keyword evidence="4" id="KW-0963">Cytoplasm</keyword>
<comment type="subcellular location">
    <subcellularLocation>
        <location evidence="2">Cytoplasm</location>
    </subcellularLocation>
</comment>
<dbReference type="RefSeq" id="WP_159752975.1">
    <property type="nucleotide sequence ID" value="NZ_WUQX01000001.1"/>
</dbReference>
<evidence type="ECO:0000256" key="5">
    <source>
        <dbReference type="ARBA" id="ARBA00022552"/>
    </source>
</evidence>
<evidence type="ECO:0000256" key="12">
    <source>
        <dbReference type="ARBA" id="ARBA00047283"/>
    </source>
</evidence>
<evidence type="ECO:0000256" key="4">
    <source>
        <dbReference type="ARBA" id="ARBA00022490"/>
    </source>
</evidence>
<dbReference type="Pfam" id="PF01029">
    <property type="entry name" value="NusB"/>
    <property type="match status" value="1"/>
</dbReference>
<dbReference type="PANTHER" id="PTHR22807">
    <property type="entry name" value="NOP2 YEAST -RELATED NOL1/NOP2/FMU SUN DOMAIN-CONTAINING"/>
    <property type="match status" value="1"/>
</dbReference>
<comment type="similarity">
    <text evidence="13">Belongs to the class I-like SAM-binding methyltransferase superfamily. RsmB/NOP family.</text>
</comment>
<dbReference type="PRINTS" id="PR02008">
    <property type="entry name" value="RCMTFAMILY"/>
</dbReference>
<accession>A0A7X3MJH4</accession>
<dbReference type="Pfam" id="PF22458">
    <property type="entry name" value="RsmF-B_ferredox"/>
    <property type="match status" value="1"/>
</dbReference>
<evidence type="ECO:0000313" key="16">
    <source>
        <dbReference type="Proteomes" id="UP000460412"/>
    </source>
</evidence>
<proteinExistence type="inferred from homology"/>
<feature type="binding site" evidence="13">
    <location>
        <position position="315"/>
    </location>
    <ligand>
        <name>S-adenosyl-L-methionine</name>
        <dbReference type="ChEBI" id="CHEBI:59789"/>
    </ligand>
</feature>
<keyword evidence="16" id="KW-1185">Reference proteome</keyword>
<dbReference type="SUPFAM" id="SSF48013">
    <property type="entry name" value="NusB-like"/>
    <property type="match status" value="1"/>
</dbReference>
<dbReference type="GO" id="GO:0008649">
    <property type="term" value="F:rRNA methyltransferase activity"/>
    <property type="evidence" value="ECO:0007669"/>
    <property type="project" value="InterPro"/>
</dbReference>
<dbReference type="InterPro" id="IPR029063">
    <property type="entry name" value="SAM-dependent_MTases_sf"/>
</dbReference>
<evidence type="ECO:0000313" key="15">
    <source>
        <dbReference type="EMBL" id="MXP77565.1"/>
    </source>
</evidence>
<dbReference type="Gene3D" id="3.40.50.150">
    <property type="entry name" value="Vaccinia Virus protein VP39"/>
    <property type="match status" value="1"/>
</dbReference>
<keyword evidence="6 13" id="KW-0489">Methyltransferase</keyword>
<evidence type="ECO:0000256" key="13">
    <source>
        <dbReference type="PROSITE-ProRule" id="PRU01023"/>
    </source>
</evidence>
<dbReference type="AlphaFoldDB" id="A0A7X3MJH4"/>
<dbReference type="InterPro" id="IPR004573">
    <property type="entry name" value="rRNA_ssu_MeTfrase_B"/>
</dbReference>
<dbReference type="GO" id="GO:0006355">
    <property type="term" value="P:regulation of DNA-templated transcription"/>
    <property type="evidence" value="ECO:0007669"/>
    <property type="project" value="InterPro"/>
</dbReference>
<reference evidence="15 16" key="1">
    <citation type="submission" date="2019-12" db="EMBL/GenBank/DDBJ databases">
        <title>Sporaefaciens musculi gen. nov., sp. nov., a novel bacterium isolated from the caecum of an obese mouse.</title>
        <authorList>
            <person name="Rasmussen T.S."/>
            <person name="Streidl T."/>
            <person name="Hitch T.C.A."/>
            <person name="Wortmann E."/>
            <person name="Deptula P."/>
            <person name="Hansen M."/>
            <person name="Nielsen D.S."/>
            <person name="Clavel T."/>
            <person name="Vogensen F.K."/>
        </authorList>
    </citation>
    <scope>NUCLEOTIDE SEQUENCE [LARGE SCALE GENOMIC DNA]</scope>
    <source>
        <strain evidence="15 16">WCA-9-b2</strain>
    </source>
</reference>
<evidence type="ECO:0000256" key="3">
    <source>
        <dbReference type="ARBA" id="ARBA00012140"/>
    </source>
</evidence>
<dbReference type="Pfam" id="PF01189">
    <property type="entry name" value="Methyltr_RsmB-F"/>
    <property type="match status" value="1"/>
</dbReference>
<evidence type="ECO:0000256" key="9">
    <source>
        <dbReference type="ARBA" id="ARBA00022884"/>
    </source>
</evidence>
<dbReference type="SUPFAM" id="SSF53335">
    <property type="entry name" value="S-adenosyl-L-methionine-dependent methyltransferases"/>
    <property type="match status" value="1"/>
</dbReference>
<dbReference type="InterPro" id="IPR035926">
    <property type="entry name" value="NusB-like_sf"/>
</dbReference>
<dbReference type="NCBIfam" id="NF011494">
    <property type="entry name" value="PRK14902.1"/>
    <property type="match status" value="1"/>
</dbReference>
<evidence type="ECO:0000256" key="1">
    <source>
        <dbReference type="ARBA" id="ARBA00002724"/>
    </source>
</evidence>
<evidence type="ECO:0000256" key="6">
    <source>
        <dbReference type="ARBA" id="ARBA00022603"/>
    </source>
</evidence>
<evidence type="ECO:0000256" key="10">
    <source>
        <dbReference type="ARBA" id="ARBA00030399"/>
    </source>
</evidence>
<feature type="binding site" evidence="13">
    <location>
        <position position="333"/>
    </location>
    <ligand>
        <name>S-adenosyl-L-methionine</name>
        <dbReference type="ChEBI" id="CHEBI:59789"/>
    </ligand>
</feature>
<dbReference type="Gene3D" id="3.30.70.1170">
    <property type="entry name" value="Sun protein, domain 3"/>
    <property type="match status" value="1"/>
</dbReference>
<evidence type="ECO:0000256" key="2">
    <source>
        <dbReference type="ARBA" id="ARBA00004496"/>
    </source>
</evidence>
<feature type="domain" description="SAM-dependent MTase RsmB/NOP-type" evidence="14">
    <location>
        <begin position="174"/>
        <end position="433"/>
    </location>
</feature>
<dbReference type="InterPro" id="IPR001678">
    <property type="entry name" value="MeTrfase_RsmB-F_NOP2_dom"/>
</dbReference>
<evidence type="ECO:0000256" key="8">
    <source>
        <dbReference type="ARBA" id="ARBA00022691"/>
    </source>
</evidence>
<dbReference type="NCBIfam" id="TIGR00563">
    <property type="entry name" value="rsmB"/>
    <property type="match status" value="1"/>
</dbReference>
<protein>
    <recommendedName>
        <fullName evidence="3">16S rRNA (cytosine(967)-C(5))-methyltransferase</fullName>
        <ecNumber evidence="3">2.1.1.176</ecNumber>
    </recommendedName>
    <alternativeName>
        <fullName evidence="10">16S rRNA m5C967 methyltransferase</fullName>
    </alternativeName>
    <alternativeName>
        <fullName evidence="11">rRNA (cytosine-C(5)-)-methyltransferase RsmB</fullName>
    </alternativeName>
</protein>
<keyword evidence="8 13" id="KW-0949">S-adenosyl-L-methionine</keyword>
<comment type="caution">
    <text evidence="15">The sequence shown here is derived from an EMBL/GenBank/DDBJ whole genome shotgun (WGS) entry which is preliminary data.</text>
</comment>
<dbReference type="InterPro" id="IPR049560">
    <property type="entry name" value="MeTrfase_RsmB-F_NOP2_cat"/>
</dbReference>
<dbReference type="PANTHER" id="PTHR22807:SF53">
    <property type="entry name" value="RIBOSOMAL RNA SMALL SUBUNIT METHYLTRANSFERASE B-RELATED"/>
    <property type="match status" value="1"/>
</dbReference>
<dbReference type="Gene3D" id="1.10.940.10">
    <property type="entry name" value="NusB-like"/>
    <property type="match status" value="1"/>
</dbReference>
<name>A0A7X3MJH4_9FIRM</name>